<feature type="transmembrane region" description="Helical" evidence="1">
    <location>
        <begin position="923"/>
        <end position="944"/>
    </location>
</feature>
<name>I7J558_BABMR</name>
<protein>
    <submittedName>
        <fullName evidence="2">Uncharacterized protein</fullName>
    </submittedName>
</protein>
<feature type="transmembrane region" description="Helical" evidence="1">
    <location>
        <begin position="636"/>
        <end position="658"/>
    </location>
</feature>
<keyword evidence="1" id="KW-0472">Membrane</keyword>
<keyword evidence="1" id="KW-0812">Transmembrane</keyword>
<keyword evidence="3" id="KW-1185">Reference proteome</keyword>
<feature type="transmembrane region" description="Helical" evidence="1">
    <location>
        <begin position="604"/>
        <end position="624"/>
    </location>
</feature>
<feature type="transmembrane region" description="Helical" evidence="1">
    <location>
        <begin position="822"/>
        <end position="839"/>
    </location>
</feature>
<dbReference type="VEuPathDB" id="PiroplasmaDB:BMR1_01G00480"/>
<feature type="transmembrane region" description="Helical" evidence="1">
    <location>
        <begin position="564"/>
        <end position="584"/>
    </location>
</feature>
<proteinExistence type="predicted"/>
<keyword evidence="1" id="KW-1133">Transmembrane helix</keyword>
<reference evidence="2 3" key="1">
    <citation type="journal article" date="2012" name="Nucleic Acids Res.">
        <title>Sequencing of the smallest Apicomplexan genome from the human pathogen Babesia microti.</title>
        <authorList>
            <person name="Cornillot E."/>
            <person name="Hadj-Kaddour K."/>
            <person name="Dassouli A."/>
            <person name="Noel B."/>
            <person name="Ranwez V."/>
            <person name="Vacherie B."/>
            <person name="Augagneur Y."/>
            <person name="Bres V."/>
            <person name="Duclos A."/>
            <person name="Randazzo S."/>
            <person name="Carcy B."/>
            <person name="Debierre-Grockiego F."/>
            <person name="Delbecq S."/>
            <person name="Moubri-Menage K."/>
            <person name="Shams-Eldin H."/>
            <person name="Usmani-Brown S."/>
            <person name="Bringaud F."/>
            <person name="Wincker P."/>
            <person name="Vivares C.P."/>
            <person name="Schwarz R.T."/>
            <person name="Schetters T.P."/>
            <person name="Krause P.J."/>
            <person name="Gorenflot A."/>
            <person name="Berry V."/>
            <person name="Barbe V."/>
            <person name="Ben Mamoun C."/>
        </authorList>
    </citation>
    <scope>NUCLEOTIDE SEQUENCE [LARGE SCALE GENOMIC DNA]</scope>
    <source>
        <strain evidence="2 3">RI</strain>
    </source>
</reference>
<accession>I7J558</accession>
<dbReference type="KEGG" id="bmic:BMR1_01G00480"/>
<reference evidence="2 3" key="2">
    <citation type="journal article" date="2013" name="PLoS ONE">
        <title>Whole genome mapping and re-organization of the nuclear and mitochondrial genomes of Babesia microti isolates.</title>
        <authorList>
            <person name="Cornillot E."/>
            <person name="Dassouli A."/>
            <person name="Garg A."/>
            <person name="Pachikara N."/>
            <person name="Randazzo S."/>
            <person name="Depoix D."/>
            <person name="Carcy B."/>
            <person name="Delbecq S."/>
            <person name="Frutos R."/>
            <person name="Silva J.C."/>
            <person name="Sutton R."/>
            <person name="Krause P.J."/>
            <person name="Mamoun C.B."/>
        </authorList>
    </citation>
    <scope>NUCLEOTIDE SEQUENCE [LARGE SCALE GENOMIC DNA]</scope>
    <source>
        <strain evidence="2 3">RI</strain>
    </source>
</reference>
<sequence length="1862" mass="214847">MNKCSTLAICVLIYSYFTIILFIDINNVTAKESLFVKFIDKLTLRPLKIFSSVDFILDKSCKIYPEKYFKSPNIILNCGLKEDEYVTITFNRMDKGVDVYQNDNRIGEIYIKLDENAKVDICTDEYDVKNNAAKACRSIVFWVINEYEAFHKDFVGYDEVNFNDNHLLDFIDGSNGNDSDIVPFSDMDSASIHCVILEKKLDGKSSKILLSPIDGVIKVNIKFGSKLILHLPQYQRRCSNILEEINHNSKNPSIIYFIDSKRLGFGPLSIDISSPELINVGKDVEGKLHSYLETMRSFFLSTLNKNSNKRGFVLFIFNYSENKLLDNDCLEMLVDDTVAKGIVTEQKDFKLPSNVFKCFYNEKYTDTNVKNVSIDIINSDGMMLYVMKLIDKNNMFLYLNGRLYYYLDKLQENGFYQHQIFLNPGQKKSVKYIVKNREGLVLSKIELTFSRYIHIAFRDMCHRYVHHLSVLIKYLTFSAILIDLKGVMDLWLFNKLVSSIKGIFGSILDIPNEFSLISGHNNIIKKYEIVPKLFSLITIGKTHIYTDKNNSFEESYINYIYDSLYAFISAIIVNLITLLLLFIVKIIKINKRYNKYCYTKITEALVSIIPYTLIFTLSNSLNIISMTKFNILVNEVFISHNILKVFSVLCIITSLLIYKMVSHFNRNIMDGIFTYSPWKDCNYVLKSPEFPYFKTIQWPLQTIGETNIIKIGKGKNYFLIEYKLDIPHRKGIDSDLYHLSIISATFNKFNDPNLSIQMNEERMSILNTPAAWIKTNMPGTKTVHNNELITNISLSDLFILSIRGYNEKFYIHHSQTLSNKSTCSISYVFTAVLLISYSNLAPDMYFKNSKIVVYIICVIVLKLNDFRRSKNHKFQNEWFKFNVYRSSLVDLSSYGILIGLCILKILISVNIDPKTNLMKGLSIMSSLIMFSSIIPSIVMVCIWATNMIVYYSKVCNNIVNLSLSYIKINISLPKTAKKIIDSESGLERNNINNVLDYNENGFESAHTDQLACYIENNNSESSLIYNAIFNAAKPVVELDVLRFTFLYNNIPISLNACYIPLKQYKKLLYYFGELCDLPKGIEIINNSNLTICPAEEFNVDADLTNFFATIEISRPLQISNSLPNIHNNCLSLDIKPPGIPREEGNKLYDVNYDDTNHMLIITGPFITPSGIYILRASIKNECKNDSDANFITSMIADNCKCHYHGILHVPINPEYITYLSIYNKIHIYRYSAGKSISFTINPKSTYVEINTVSNHMVLRNQNFVQGYVYKVQYKCLPNKTNLGFMETVIADENISKIEIPILIPKENFNYRLYEYHVTNSIDITCSITPMQEIWGFHDEFILKIINSYPKVWGLSNILDYKIPCAVNRSLEDGFYRITPKYNIAASIAEAQREELMALYSALILNRINSLEFTGFYFYDKEEINDFFNSFGITLQLKDIWINPMSDCAIKMYGHEKMQKAYNALYLDLKCKLELYINLSERIVSHLWDMKSLYDKDIILEAIDTFDKLTLNNTCVDSAIELAIKRVSRDIPQDSIKKLLFPPIISGEYIKWNIHLSNQLDEWKSEIKSFFDIKIGVLNSFSMLTSSYAITLDFTLSCLGNSLRRLSNEFNLLYILNESNVRYKLTHIVITEKSLISRKNDWNIPSNYMHTTSFNALMGYVKIKYPYDSLDTWYPAFLNWKPHGIIFDVINVDQVYVKFTDISSLEIDCDFDDCENEPSVFNGLFDSEKMKILSLTCKNNSFKTIDIESSDKENVCAMKGFVYQTVDNYKLYFKTTYSNSRCLELIFDEYTRNSKIENDNLIIMEVKDNKKGLNNIKKDEIGSIKGYIQESHNGSLSDIIDKGESIESELGPNESVSEISVYN</sequence>
<gene>
    <name evidence="2" type="ORF">BMR1_01G00480</name>
</gene>
<dbReference type="RefSeq" id="XP_012647176.1">
    <property type="nucleotide sequence ID" value="XM_012791722.1"/>
</dbReference>
<dbReference type="Proteomes" id="UP000002899">
    <property type="component" value="Chromosome I"/>
</dbReference>
<feature type="transmembrane region" description="Helical" evidence="1">
    <location>
        <begin position="6"/>
        <end position="25"/>
    </location>
</feature>
<evidence type="ECO:0000313" key="3">
    <source>
        <dbReference type="Proteomes" id="UP000002899"/>
    </source>
</evidence>
<feature type="transmembrane region" description="Helical" evidence="1">
    <location>
        <begin position="888"/>
        <end position="911"/>
    </location>
</feature>
<organism evidence="2 3">
    <name type="scientific">Babesia microti (strain RI)</name>
    <dbReference type="NCBI Taxonomy" id="1133968"/>
    <lineage>
        <taxon>Eukaryota</taxon>
        <taxon>Sar</taxon>
        <taxon>Alveolata</taxon>
        <taxon>Apicomplexa</taxon>
        <taxon>Aconoidasida</taxon>
        <taxon>Piroplasmida</taxon>
        <taxon>Babesiidae</taxon>
        <taxon>Babesia</taxon>
    </lineage>
</organism>
<dbReference type="EMBL" id="FO082871">
    <property type="protein sequence ID" value="CCF72567.1"/>
    <property type="molecule type" value="Genomic_DNA"/>
</dbReference>
<dbReference type="GeneID" id="24423177"/>
<evidence type="ECO:0000256" key="1">
    <source>
        <dbReference type="SAM" id="Phobius"/>
    </source>
</evidence>
<reference evidence="2 3" key="3">
    <citation type="journal article" date="2016" name="Sci. Rep.">
        <title>Genome-wide diversity and gene expression profiling of Babesia microti isolates identify polymorphic genes that mediate host-pathogen interactions.</title>
        <authorList>
            <person name="Silva J.C."/>
            <person name="Cornillot E."/>
            <person name="McCracken C."/>
            <person name="Usmani-Brown S."/>
            <person name="Dwivedi A."/>
            <person name="Ifeonu O.O."/>
            <person name="Crabtree J."/>
            <person name="Gotia H.T."/>
            <person name="Virji A.Z."/>
            <person name="Reynes C."/>
            <person name="Colinge J."/>
            <person name="Kumar V."/>
            <person name="Lawres L."/>
            <person name="Pazzi J.E."/>
            <person name="Pablo J.V."/>
            <person name="Hung C."/>
            <person name="Brancato J."/>
            <person name="Kumari P."/>
            <person name="Orvis J."/>
            <person name="Tretina K."/>
            <person name="Chibucos M."/>
            <person name="Ott S."/>
            <person name="Sadzewicz L."/>
            <person name="Sengamalay N."/>
            <person name="Shetty A.C."/>
            <person name="Su Q."/>
            <person name="Tallon L."/>
            <person name="Fraser C.M."/>
            <person name="Frutos R."/>
            <person name="Molina D.M."/>
            <person name="Krause P.J."/>
            <person name="Ben Mamoun C."/>
        </authorList>
    </citation>
    <scope>NUCLEOTIDE SEQUENCE [LARGE SCALE GENOMIC DNA]</scope>
    <source>
        <strain evidence="2 3">RI</strain>
    </source>
</reference>
<evidence type="ECO:0000313" key="2">
    <source>
        <dbReference type="EMBL" id="CCF72567.1"/>
    </source>
</evidence>